<reference evidence="8" key="1">
    <citation type="submission" date="2015-12" db="EMBL/GenBank/DDBJ databases">
        <authorList>
            <person name="Nair G.R."/>
            <person name="Kaur G."/>
            <person name="Mayilraj S."/>
        </authorList>
    </citation>
    <scope>NUCLEOTIDE SEQUENCE [LARGE SCALE GENOMIC DNA]</scope>
    <source>
        <strain evidence="8">CD08_4</strain>
    </source>
</reference>
<keyword evidence="4 5" id="KW-0472">Membrane</keyword>
<dbReference type="GO" id="GO:0005576">
    <property type="term" value="C:extracellular region"/>
    <property type="evidence" value="ECO:0007669"/>
    <property type="project" value="TreeGrafter"/>
</dbReference>
<comment type="caution">
    <text evidence="7">The sequence shown here is derived from an EMBL/GenBank/DDBJ whole genome shotgun (WGS) entry which is preliminary data.</text>
</comment>
<feature type="compositionally biased region" description="Gly residues" evidence="6">
    <location>
        <begin position="888"/>
        <end position="899"/>
    </location>
</feature>
<dbReference type="PANTHER" id="PTHR39344:SF1">
    <property type="entry name" value="UPF0182 PROTEIN SLL1060"/>
    <property type="match status" value="1"/>
</dbReference>
<feature type="region of interest" description="Disordered" evidence="6">
    <location>
        <begin position="461"/>
        <end position="489"/>
    </location>
</feature>
<feature type="transmembrane region" description="Helical" evidence="5">
    <location>
        <begin position="143"/>
        <end position="169"/>
    </location>
</feature>
<dbReference type="HAMAP" id="MF_01600">
    <property type="entry name" value="UPF0182"/>
    <property type="match status" value="1"/>
</dbReference>
<evidence type="ECO:0000313" key="7">
    <source>
        <dbReference type="EMBL" id="KUG55538.1"/>
    </source>
</evidence>
<accession>A0A0W8I8D3</accession>
<feature type="region of interest" description="Disordered" evidence="6">
    <location>
        <begin position="864"/>
        <end position="927"/>
    </location>
</feature>
<feature type="compositionally biased region" description="Low complexity" evidence="6">
    <location>
        <begin position="948"/>
        <end position="970"/>
    </location>
</feature>
<feature type="transmembrane region" description="Helical" evidence="5">
    <location>
        <begin position="90"/>
        <end position="111"/>
    </location>
</feature>
<dbReference type="Pfam" id="PF03699">
    <property type="entry name" value="UPF0182"/>
    <property type="match status" value="1"/>
</dbReference>
<protein>
    <recommendedName>
        <fullName evidence="5">UPF0182 protein AVL61_05250</fullName>
    </recommendedName>
</protein>
<feature type="transmembrane region" description="Helical" evidence="5">
    <location>
        <begin position="42"/>
        <end position="62"/>
    </location>
</feature>
<dbReference type="Proteomes" id="UP000053512">
    <property type="component" value="Unassembled WGS sequence"/>
</dbReference>
<name>A0A0W8I8D3_KOCRO</name>
<sequence>MVVLVLVAAFVGLTQLYTDVLWYDQLGYLSVFVTENVTKIVIFVVAAVLVAALMFASLFLAYRHRPITAESIVDDNLRRYQEALEPVRKIVMVVVPVLFGLFAASTAMTQWDTVLLFLNQEPFGQEDPQFGLDLGFYVFTLPFLRFLIGFLVSAILLAGVAGILMHYVYGGIRITERGLSTTRASRVHLGVLAALFLLLQAANFWLDRYSTLQSSSGSWTGALYTDVNAVIPTKAILAAAALIVAILFVVASFIGRWRLPVIGTAMLLVVAVVAGGIYPWIVQRFQVTPTEQALENQYIQRNIDLTRSAYGLDSAEVMPYDATTETEQGALRQDTETTSNIRLLDPNVVSAAFSQLQQFRPYYQFPDTLNVDRYEIDGEVQDTVIATRELNPDQNQGWFNQHVVYTHGYGVVAAYGNRVEVDGKPQFMQAGIPSRGVISDDYEPRIYFGENSPMYSIVGGAEGDEPLELDRPQTAGDQEGDAKTTFAGNGGPSIGNFFNRLAYSIKFQSSDMLLSDAVRPESQILYDRDPRERIEKVAPYLTVDGAPYPAIIDGQVQWIVDAYTTSDAYPYSTPSVLQEATQDTQTAQGAAATLPPERVNYIRNSVKATVNAYDGTVNLYAWDDQDPVLKAWQNVFPNTLQPYSEMSAELMAHVRYPQDMFKVQRELLNRYHVTDANSFYANDDVWSVPNDPTQDTDVALPPYYLSMRMPGEDEANFSLTTSFIPQQSETGNTRNVMYGYLSANSDAGTGEDGVKSDEYGTLRLLELPRSSVVPGPGQAQNLFNSDTDVSTELNLLRQGASEVINGNLLTLPAGGGMLYVQPVYVQSSGDAAYPTLRRVLVGFGEEVGFAPTLEEALDEVFQGDSGAQTSSGAGVDDAEAGSPDGAGEDGSGAPAGGGSLEDALSDANQAIQESEEALQEGDWTSYGEAQQRLQDAIERALEADGVVAPEAEGALAPEEPAGEPAEQPAG</sequence>
<proteinExistence type="inferred from homology"/>
<evidence type="ECO:0000256" key="2">
    <source>
        <dbReference type="ARBA" id="ARBA00022692"/>
    </source>
</evidence>
<feature type="transmembrane region" description="Helical" evidence="5">
    <location>
        <begin position="261"/>
        <end position="281"/>
    </location>
</feature>
<evidence type="ECO:0000256" key="4">
    <source>
        <dbReference type="ARBA" id="ARBA00023136"/>
    </source>
</evidence>
<feature type="transmembrane region" description="Helical" evidence="5">
    <location>
        <begin position="189"/>
        <end position="206"/>
    </location>
</feature>
<dbReference type="STRING" id="136273.GY22_11005"/>
<dbReference type="eggNOG" id="COG1615">
    <property type="taxonomic scope" value="Bacteria"/>
</dbReference>
<evidence type="ECO:0000256" key="3">
    <source>
        <dbReference type="ARBA" id="ARBA00022989"/>
    </source>
</evidence>
<dbReference type="InterPro" id="IPR005372">
    <property type="entry name" value="UPF0182"/>
</dbReference>
<comment type="caution">
    <text evidence="5">Lacks conserved residue(s) required for the propagation of feature annotation.</text>
</comment>
<evidence type="ECO:0000256" key="1">
    <source>
        <dbReference type="ARBA" id="ARBA00022475"/>
    </source>
</evidence>
<keyword evidence="3 5" id="KW-1133">Transmembrane helix</keyword>
<evidence type="ECO:0000256" key="6">
    <source>
        <dbReference type="SAM" id="MobiDB-lite"/>
    </source>
</evidence>
<keyword evidence="2 5" id="KW-0812">Transmembrane</keyword>
<evidence type="ECO:0000256" key="5">
    <source>
        <dbReference type="HAMAP-Rule" id="MF_01600"/>
    </source>
</evidence>
<gene>
    <name evidence="7" type="ORF">AVL61_05250</name>
</gene>
<dbReference type="AlphaFoldDB" id="A0A0W8I8D3"/>
<keyword evidence="1 5" id="KW-1003">Cell membrane</keyword>
<organism evidence="7 8">
    <name type="scientific">Kocuria rosea subsp. polaris</name>
    <dbReference type="NCBI Taxonomy" id="136273"/>
    <lineage>
        <taxon>Bacteria</taxon>
        <taxon>Bacillati</taxon>
        <taxon>Actinomycetota</taxon>
        <taxon>Actinomycetes</taxon>
        <taxon>Micrococcales</taxon>
        <taxon>Micrococcaceae</taxon>
        <taxon>Kocuria</taxon>
    </lineage>
</organism>
<feature type="region of interest" description="Disordered" evidence="6">
    <location>
        <begin position="943"/>
        <end position="970"/>
    </location>
</feature>
<evidence type="ECO:0000313" key="8">
    <source>
        <dbReference type="Proteomes" id="UP000053512"/>
    </source>
</evidence>
<dbReference type="EMBL" id="LQBK01000033">
    <property type="protein sequence ID" value="KUG55538.1"/>
    <property type="molecule type" value="Genomic_DNA"/>
</dbReference>
<comment type="similarity">
    <text evidence="5">Belongs to the UPF0182 family.</text>
</comment>
<comment type="subcellular location">
    <subcellularLocation>
        <location evidence="5">Cell membrane</location>
        <topology evidence="5">Multi-pass membrane protein</topology>
    </subcellularLocation>
</comment>
<dbReference type="GO" id="GO:0005886">
    <property type="term" value="C:plasma membrane"/>
    <property type="evidence" value="ECO:0007669"/>
    <property type="project" value="UniProtKB-SubCell"/>
</dbReference>
<dbReference type="PANTHER" id="PTHR39344">
    <property type="entry name" value="UPF0182 PROTEIN SLL1060"/>
    <property type="match status" value="1"/>
</dbReference>
<feature type="transmembrane region" description="Helical" evidence="5">
    <location>
        <begin position="235"/>
        <end position="254"/>
    </location>
</feature>